<feature type="transmembrane region" description="Helical" evidence="2">
    <location>
        <begin position="570"/>
        <end position="587"/>
    </location>
</feature>
<feature type="compositionally biased region" description="Low complexity" evidence="1">
    <location>
        <begin position="341"/>
        <end position="353"/>
    </location>
</feature>
<dbReference type="EMBL" id="KZ819371">
    <property type="protein sequence ID" value="PWN43320.1"/>
    <property type="molecule type" value="Genomic_DNA"/>
</dbReference>
<feature type="compositionally biased region" description="Basic and acidic residues" evidence="1">
    <location>
        <begin position="885"/>
        <end position="897"/>
    </location>
</feature>
<dbReference type="OrthoDB" id="3366722at2759"/>
<feature type="region of interest" description="Disordered" evidence="1">
    <location>
        <begin position="702"/>
        <end position="739"/>
    </location>
</feature>
<dbReference type="InParanoid" id="A0A316W0K2"/>
<dbReference type="GeneID" id="37035558"/>
<feature type="region of interest" description="Disordered" evidence="1">
    <location>
        <begin position="950"/>
        <end position="987"/>
    </location>
</feature>
<feature type="region of interest" description="Disordered" evidence="1">
    <location>
        <begin position="292"/>
        <end position="470"/>
    </location>
</feature>
<feature type="compositionally biased region" description="Polar residues" evidence="1">
    <location>
        <begin position="93"/>
        <end position="124"/>
    </location>
</feature>
<keyword evidence="2" id="KW-0472">Membrane</keyword>
<feature type="compositionally biased region" description="Low complexity" evidence="1">
    <location>
        <begin position="390"/>
        <end position="401"/>
    </location>
</feature>
<evidence type="ECO:0000313" key="4">
    <source>
        <dbReference type="Proteomes" id="UP000245783"/>
    </source>
</evidence>
<feature type="compositionally biased region" description="Basic and acidic residues" evidence="1">
    <location>
        <begin position="313"/>
        <end position="322"/>
    </location>
</feature>
<reference evidence="3 4" key="1">
    <citation type="journal article" date="2018" name="Mol. Biol. Evol.">
        <title>Broad Genomic Sampling Reveals a Smut Pathogenic Ancestry of the Fungal Clade Ustilaginomycotina.</title>
        <authorList>
            <person name="Kijpornyongpan T."/>
            <person name="Mondo S.J."/>
            <person name="Barry K."/>
            <person name="Sandor L."/>
            <person name="Lee J."/>
            <person name="Lipzen A."/>
            <person name="Pangilinan J."/>
            <person name="LaButti K."/>
            <person name="Hainaut M."/>
            <person name="Henrissat B."/>
            <person name="Grigoriev I.V."/>
            <person name="Spatafora J.W."/>
            <person name="Aime M.C."/>
        </authorList>
    </citation>
    <scope>NUCLEOTIDE SEQUENCE [LARGE SCALE GENOMIC DNA]</scope>
    <source>
        <strain evidence="3 4">MCA 4658</strain>
    </source>
</reference>
<feature type="compositionally biased region" description="Low complexity" evidence="1">
    <location>
        <begin position="41"/>
        <end position="59"/>
    </location>
</feature>
<feature type="compositionally biased region" description="Low complexity" evidence="1">
    <location>
        <begin position="860"/>
        <end position="872"/>
    </location>
</feature>
<keyword evidence="2" id="KW-1133">Transmembrane helix</keyword>
<organism evidence="3 4">
    <name type="scientific">Ceraceosorus guamensis</name>
    <dbReference type="NCBI Taxonomy" id="1522189"/>
    <lineage>
        <taxon>Eukaryota</taxon>
        <taxon>Fungi</taxon>
        <taxon>Dikarya</taxon>
        <taxon>Basidiomycota</taxon>
        <taxon>Ustilaginomycotina</taxon>
        <taxon>Exobasidiomycetes</taxon>
        <taxon>Ceraceosorales</taxon>
        <taxon>Ceraceosoraceae</taxon>
        <taxon>Ceraceosorus</taxon>
    </lineage>
</organism>
<feature type="compositionally biased region" description="Polar residues" evidence="1">
    <location>
        <begin position="377"/>
        <end position="389"/>
    </location>
</feature>
<feature type="compositionally biased region" description="Polar residues" evidence="1">
    <location>
        <begin position="779"/>
        <end position="791"/>
    </location>
</feature>
<gene>
    <name evidence="3" type="ORF">IE81DRAFT_322617</name>
</gene>
<sequence>MLSTSPGSIWQGEDPSASSSSVSSHDTLRAHLEERSCRLGSSSSSSLSSSASPSSPLSPVAEGSSGPKIGAQLLPASRRPRRLARHSRPSSATSEASQASPVPSDQEAMTSSASKENATPPTSGLQLFNLPLFVSCEPGAIRQDHHLAPGLEEASKPSPPVKAQRASSLRDSPHSSHSPKLGGAAQVSAARSRSLRVALPASLSAEHASTFASQYHSPGRSDRTLPYSISRESSEESEVSSGAYKARELNNDWLQSSRRWSSSISHSRSAKMFKQAASPYLRAGLEELKSIFDVDSDPVPSSPFEDDDEEDTAHESDAEDGRSGGTFSEIESGEGGRREGSSASSASRASNLRRLLRGTSATKRHGSSARRDGSRSPRFSPSGLSSHVDSSSILPTSIHSSGGQSELRISATSSSPRQPTTPLQPKLLQSSRREPATAASSLGLTAGEEENVSHSAASPHTISSEKASLNPLPGRAAASDDVLLAIPHSEKSARPSLLDDADVRGRQVAIGLALIAIGMVSACAFGERFYNDTFSASLLIFFLVQPAFALLGLAALLARRRAVMDLFSRAMRAHVLLQGIIALLAFLDLSASASYVRKGAFGGAHFWVMELIPSMQSKFGPWSSIWDASTAPAAALLSEAAHASQGEAQLHAHDTSVGSLSSRLTHFIIFLAQAAVPLVLALWAQFHLARALGLLARSPTLRRSGSVRGPSRRTSIKQRPSSHGARSKRQASHVAEEGIPPVPAFDVTELASRLQRIDAAAASKSGRASSLEYGRGAGTPQSRLGQQTPRASATLPAMPNARSQRVSLLASPALGQGFTYGLGQTTPDVSSGASATTTKDAQPTSPRNRTWSHRNLSPLSASPHAVPAGAPGVAVSPRLKTAKINHHDGAMAPRAEEVGLSTSPRNMQGISRTATHRRRPDEERPNRSLSQQVVISDETKALLGMAQGECQHGMANSSSDPGFGVSPSDVARNAHHSPSRHSETPHT</sequence>
<evidence type="ECO:0000256" key="2">
    <source>
        <dbReference type="SAM" id="Phobius"/>
    </source>
</evidence>
<feature type="region of interest" description="Disordered" evidence="1">
    <location>
        <begin position="884"/>
        <end position="931"/>
    </location>
</feature>
<feature type="region of interest" description="Disordered" evidence="1">
    <location>
        <begin position="1"/>
        <end position="124"/>
    </location>
</feature>
<keyword evidence="4" id="KW-1185">Reference proteome</keyword>
<feature type="compositionally biased region" description="Polar residues" evidence="1">
    <location>
        <begin position="900"/>
        <end position="913"/>
    </location>
</feature>
<protein>
    <submittedName>
        <fullName evidence="3">Uncharacterized protein</fullName>
    </submittedName>
</protein>
<feature type="region of interest" description="Disordered" evidence="1">
    <location>
        <begin position="144"/>
        <end position="190"/>
    </location>
</feature>
<feature type="compositionally biased region" description="Polar residues" evidence="1">
    <location>
        <begin position="825"/>
        <end position="859"/>
    </location>
</feature>
<feature type="transmembrane region" description="Helical" evidence="2">
    <location>
        <begin position="664"/>
        <end position="684"/>
    </location>
</feature>
<evidence type="ECO:0000313" key="3">
    <source>
        <dbReference type="EMBL" id="PWN43320.1"/>
    </source>
</evidence>
<proteinExistence type="predicted"/>
<dbReference type="AlphaFoldDB" id="A0A316W0K2"/>
<name>A0A316W0K2_9BASI</name>
<feature type="region of interest" description="Disordered" evidence="1">
    <location>
        <begin position="765"/>
        <end position="800"/>
    </location>
</feature>
<dbReference type="RefSeq" id="XP_025370480.1">
    <property type="nucleotide sequence ID" value="XM_025513688.1"/>
</dbReference>
<feature type="compositionally biased region" description="Polar residues" evidence="1">
    <location>
        <begin position="410"/>
        <end position="430"/>
    </location>
</feature>
<feature type="transmembrane region" description="Helical" evidence="2">
    <location>
        <begin position="536"/>
        <end position="558"/>
    </location>
</feature>
<feature type="compositionally biased region" description="Basic and acidic residues" evidence="1">
    <location>
        <begin position="26"/>
        <end position="37"/>
    </location>
</feature>
<evidence type="ECO:0000256" key="1">
    <source>
        <dbReference type="SAM" id="MobiDB-lite"/>
    </source>
</evidence>
<accession>A0A316W0K2</accession>
<feature type="compositionally biased region" description="Basic residues" evidence="1">
    <location>
        <begin position="78"/>
        <end position="88"/>
    </location>
</feature>
<feature type="region of interest" description="Disordered" evidence="1">
    <location>
        <begin position="208"/>
        <end position="244"/>
    </location>
</feature>
<feature type="compositionally biased region" description="Polar residues" evidence="1">
    <location>
        <begin position="453"/>
        <end position="467"/>
    </location>
</feature>
<keyword evidence="2" id="KW-0812">Transmembrane</keyword>
<feature type="transmembrane region" description="Helical" evidence="2">
    <location>
        <begin position="508"/>
        <end position="530"/>
    </location>
</feature>
<dbReference type="Proteomes" id="UP000245783">
    <property type="component" value="Unassembled WGS sequence"/>
</dbReference>
<feature type="region of interest" description="Disordered" evidence="1">
    <location>
        <begin position="825"/>
        <end position="872"/>
    </location>
</feature>